<comment type="caution">
    <text evidence="1">The sequence shown here is derived from an EMBL/GenBank/DDBJ whole genome shotgun (WGS) entry which is preliminary data.</text>
</comment>
<organism evidence="1 2">
    <name type="scientific">Streptomyces turgidiscabies (strain Car8)</name>
    <dbReference type="NCBI Taxonomy" id="698760"/>
    <lineage>
        <taxon>Bacteria</taxon>
        <taxon>Bacillati</taxon>
        <taxon>Actinomycetota</taxon>
        <taxon>Actinomycetes</taxon>
        <taxon>Kitasatosporales</taxon>
        <taxon>Streptomycetaceae</taxon>
        <taxon>Streptomyces</taxon>
    </lineage>
</organism>
<sequence length="53" mass="5565">MRHRGRIGGTLALSALGRCPRRGGRRDVGELQDVASELGALSVIRPAVEAVLA</sequence>
<keyword evidence="2" id="KW-1185">Reference proteome</keyword>
<protein>
    <submittedName>
        <fullName evidence="1">Uncharacterized protein</fullName>
    </submittedName>
</protein>
<dbReference type="Proteomes" id="UP000010931">
    <property type="component" value="Unassembled WGS sequence"/>
</dbReference>
<dbReference type="RefSeq" id="WP_006383118.1">
    <property type="nucleotide sequence ID" value="NZ_AEJB01000642.1"/>
</dbReference>
<accession>L7EUA9</accession>
<reference evidence="1 2" key="1">
    <citation type="journal article" date="2011" name="Plasmid">
        <title>Streptomyces turgidiscabies Car8 contains a modular pathogenicity island that shares virulence genes with other actinobacterial plant pathogens.</title>
        <authorList>
            <person name="Huguet-Tapia J.C."/>
            <person name="Badger J.H."/>
            <person name="Loria R."/>
            <person name="Pettis G.S."/>
        </authorList>
    </citation>
    <scope>NUCLEOTIDE SEQUENCE [LARGE SCALE GENOMIC DNA]</scope>
    <source>
        <strain evidence="1 2">Car8</strain>
    </source>
</reference>
<gene>
    <name evidence="1" type="ORF">STRTUCAR8_07659</name>
</gene>
<dbReference type="EMBL" id="AEJB01000642">
    <property type="protein sequence ID" value="ELP61980.1"/>
    <property type="molecule type" value="Genomic_DNA"/>
</dbReference>
<dbReference type="AlphaFoldDB" id="L7EUA9"/>
<dbReference type="GeneID" id="97404089"/>
<proteinExistence type="predicted"/>
<name>L7EUA9_STRT8</name>
<evidence type="ECO:0000313" key="2">
    <source>
        <dbReference type="Proteomes" id="UP000010931"/>
    </source>
</evidence>
<evidence type="ECO:0000313" key="1">
    <source>
        <dbReference type="EMBL" id="ELP61980.1"/>
    </source>
</evidence>